<name>A0A9J6CLH4_POLVA</name>
<evidence type="ECO:0000313" key="4">
    <source>
        <dbReference type="Proteomes" id="UP001107558"/>
    </source>
</evidence>
<keyword evidence="4" id="KW-1185">Reference proteome</keyword>
<feature type="signal peptide" evidence="2">
    <location>
        <begin position="1"/>
        <end position="22"/>
    </location>
</feature>
<dbReference type="EMBL" id="JADBJN010000001">
    <property type="protein sequence ID" value="KAG5682499.1"/>
    <property type="molecule type" value="Genomic_DNA"/>
</dbReference>
<accession>A0A9J6CLH4</accession>
<feature type="compositionally biased region" description="Polar residues" evidence="1">
    <location>
        <begin position="341"/>
        <end position="367"/>
    </location>
</feature>
<comment type="caution">
    <text evidence="3">The sequence shown here is derived from an EMBL/GenBank/DDBJ whole genome shotgun (WGS) entry which is preliminary data.</text>
</comment>
<feature type="compositionally biased region" description="Basic residues" evidence="1">
    <location>
        <begin position="321"/>
        <end position="331"/>
    </location>
</feature>
<dbReference type="OrthoDB" id="10535357at2759"/>
<dbReference type="Proteomes" id="UP001107558">
    <property type="component" value="Chromosome 1"/>
</dbReference>
<feature type="chain" id="PRO_5039905847" evidence="2">
    <location>
        <begin position="23"/>
        <end position="367"/>
    </location>
</feature>
<evidence type="ECO:0000313" key="3">
    <source>
        <dbReference type="EMBL" id="KAG5682499.1"/>
    </source>
</evidence>
<organism evidence="3 4">
    <name type="scientific">Polypedilum vanderplanki</name>
    <name type="common">Sleeping chironomid midge</name>
    <dbReference type="NCBI Taxonomy" id="319348"/>
    <lineage>
        <taxon>Eukaryota</taxon>
        <taxon>Metazoa</taxon>
        <taxon>Ecdysozoa</taxon>
        <taxon>Arthropoda</taxon>
        <taxon>Hexapoda</taxon>
        <taxon>Insecta</taxon>
        <taxon>Pterygota</taxon>
        <taxon>Neoptera</taxon>
        <taxon>Endopterygota</taxon>
        <taxon>Diptera</taxon>
        <taxon>Nematocera</taxon>
        <taxon>Chironomoidea</taxon>
        <taxon>Chironomidae</taxon>
        <taxon>Chironominae</taxon>
        <taxon>Polypedilum</taxon>
        <taxon>Polypedilum</taxon>
    </lineage>
</organism>
<proteinExistence type="predicted"/>
<gene>
    <name evidence="3" type="ORF">PVAND_011849</name>
</gene>
<reference evidence="3" key="1">
    <citation type="submission" date="2021-03" db="EMBL/GenBank/DDBJ databases">
        <title>Chromosome level genome of the anhydrobiotic midge Polypedilum vanderplanki.</title>
        <authorList>
            <person name="Yoshida Y."/>
            <person name="Kikawada T."/>
            <person name="Gusev O."/>
        </authorList>
    </citation>
    <scope>NUCLEOTIDE SEQUENCE</scope>
    <source>
        <strain evidence="3">NIAS01</strain>
        <tissue evidence="3">Whole body or cell culture</tissue>
    </source>
</reference>
<dbReference type="AlphaFoldDB" id="A0A9J6CLH4"/>
<evidence type="ECO:0000256" key="1">
    <source>
        <dbReference type="SAM" id="MobiDB-lite"/>
    </source>
</evidence>
<evidence type="ECO:0000256" key="2">
    <source>
        <dbReference type="SAM" id="SignalP"/>
    </source>
</evidence>
<protein>
    <submittedName>
        <fullName evidence="3">Uncharacterized protein</fullName>
    </submittedName>
</protein>
<sequence length="367" mass="41030">MKPNNFFIQTIVLCIVFYQVTATFNFNSCGCNDEGVDVCNGGSCKKGITAPRPYPIQAPQPTHSIIKTICKEHSINLPKPFNPIGDICQCDQQVIKPAPLPNIRALCTHQLPKIEILKPTCTCNSCLNLKTPSNPTNTHSGSSSTKSCNCGEAVKAHFDDSTIYLETPKKNVATYPKKQRYGGADIVSVSIAHRLANSAKNSDSERHLQYGSLKEPVIPERKANNYKKVTNVNEESFYRTNGDVLEIKSSLFHRKPQVSTEEVSEESEEVKHKKIIANSPFKPAQLRYDDIGYAAYEQTNKPRYVIHKNSQKPSSDCNSKKTSHHHHNHNRGRYEMVADESSISEQSASYENESSSGQNMHYKSYST</sequence>
<keyword evidence="2" id="KW-0732">Signal</keyword>
<feature type="region of interest" description="Disordered" evidence="1">
    <location>
        <begin position="302"/>
        <end position="367"/>
    </location>
</feature>